<dbReference type="PRINTS" id="PR00483">
    <property type="entry name" value="BACPHPHTASE"/>
</dbReference>
<dbReference type="Pfam" id="PF01569">
    <property type="entry name" value="PAP2"/>
    <property type="match status" value="1"/>
</dbReference>
<dbReference type="InterPro" id="IPR001011">
    <property type="entry name" value="Acid_Pase_classA_bac"/>
</dbReference>
<keyword evidence="3" id="KW-1185">Reference proteome</keyword>
<dbReference type="GO" id="GO:0030288">
    <property type="term" value="C:outer membrane-bounded periplasmic space"/>
    <property type="evidence" value="ECO:0007669"/>
    <property type="project" value="InterPro"/>
</dbReference>
<protein>
    <recommendedName>
        <fullName evidence="1">Phosphatidic acid phosphatase type 2/haloperoxidase domain-containing protein</fullName>
    </recommendedName>
</protein>
<dbReference type="InterPro" id="IPR036938">
    <property type="entry name" value="PAP2/HPO_sf"/>
</dbReference>
<feature type="domain" description="Phosphatidic acid phosphatase type 2/haloperoxidase" evidence="1">
    <location>
        <begin position="121"/>
        <end position="221"/>
    </location>
</feature>
<evidence type="ECO:0000313" key="3">
    <source>
        <dbReference type="Proteomes" id="UP000562027"/>
    </source>
</evidence>
<gene>
    <name evidence="2" type="ORF">HNP55_000339</name>
</gene>
<evidence type="ECO:0000259" key="1">
    <source>
        <dbReference type="Pfam" id="PF01569"/>
    </source>
</evidence>
<dbReference type="GO" id="GO:0003993">
    <property type="term" value="F:acid phosphatase activity"/>
    <property type="evidence" value="ECO:0007669"/>
    <property type="project" value="InterPro"/>
</dbReference>
<reference evidence="2 3" key="1">
    <citation type="submission" date="2020-08" db="EMBL/GenBank/DDBJ databases">
        <title>Functional genomics of gut bacteria from endangered species of beetles.</title>
        <authorList>
            <person name="Carlos-Shanley C."/>
        </authorList>
    </citation>
    <scope>NUCLEOTIDE SEQUENCE [LARGE SCALE GENOMIC DNA]</scope>
    <source>
        <strain evidence="2 3">S00239</strain>
    </source>
</reference>
<dbReference type="Gene3D" id="1.20.144.10">
    <property type="entry name" value="Phosphatidic acid phosphatase type 2/haloperoxidase"/>
    <property type="match status" value="1"/>
</dbReference>
<dbReference type="Proteomes" id="UP000562027">
    <property type="component" value="Unassembled WGS sequence"/>
</dbReference>
<comment type="caution">
    <text evidence="2">The sequence shown here is derived from an EMBL/GenBank/DDBJ whole genome shotgun (WGS) entry which is preliminary data.</text>
</comment>
<dbReference type="AlphaFoldDB" id="A0A840L097"/>
<dbReference type="InterPro" id="IPR000326">
    <property type="entry name" value="PAP2/HPO"/>
</dbReference>
<dbReference type="CDD" id="cd03380">
    <property type="entry name" value="PAP2_like_1"/>
    <property type="match status" value="1"/>
</dbReference>
<name>A0A840L097_9BURK</name>
<dbReference type="SUPFAM" id="SSF48317">
    <property type="entry name" value="Acid phosphatase/Vanadium-dependent haloperoxidase"/>
    <property type="match status" value="1"/>
</dbReference>
<sequence length="238" mass="26332">MSDCTDFPESAWTESFRVIRDNALRADSQTPGFGWLPRDWKDELLRQLPTIPAPGSECERLKELAECRKDARVMATIIAQARLDNGDMRDVWAPLGGLPSNPNTIDSRSLMGAVFQLVRPVVFVLKAHFHRGRPMHCCPELAPLFPLPDPLHPSHASYPSGHAAISMAFALVLGDFFPSKKSDFVRVATQIGVNREIAGLHFPSDSEAGRTLAGYVATLLIKHPSISKLRDGVLKEWP</sequence>
<organism evidence="2 3">
    <name type="scientific">Roseateles oligotrophus</name>
    <dbReference type="NCBI Taxonomy" id="1769250"/>
    <lineage>
        <taxon>Bacteria</taxon>
        <taxon>Pseudomonadati</taxon>
        <taxon>Pseudomonadota</taxon>
        <taxon>Betaproteobacteria</taxon>
        <taxon>Burkholderiales</taxon>
        <taxon>Sphaerotilaceae</taxon>
        <taxon>Roseateles</taxon>
    </lineage>
</organism>
<accession>A0A840L097</accession>
<proteinExistence type="predicted"/>
<dbReference type="RefSeq" id="WP_184295562.1">
    <property type="nucleotide sequence ID" value="NZ_JACHLP010000001.1"/>
</dbReference>
<dbReference type="EMBL" id="JACHLP010000001">
    <property type="protein sequence ID" value="MBB4841844.1"/>
    <property type="molecule type" value="Genomic_DNA"/>
</dbReference>
<evidence type="ECO:0000313" key="2">
    <source>
        <dbReference type="EMBL" id="MBB4841844.1"/>
    </source>
</evidence>